<keyword evidence="3" id="KW-1185">Reference proteome</keyword>
<sequence length="246" mass="28213">MYPKLDESVLNCRSAAALLLLGCTPFALADGVVVDKVYDPYVQPLETEIEWRAVGMRDDEDDSLDSLQLHRLGLGRSLSDRWFGEVYLIGERNEDESFRLQGVELEAKWQLTEQGEYAADWGLLFELEKERDRDEWEAATTLLVAREWGRWVGTANLAAIYEWGDDIDNELESQLRMQTRYRLSEAFEPAVELYAGQDTLGIGPVARGLQRLSGARQFYWELGLILGVTDESPDQTLRLLVEYEFY</sequence>
<reference evidence="2 3" key="1">
    <citation type="submission" date="2020-08" db="EMBL/GenBank/DDBJ databases">
        <title>Genomic Encyclopedia of Type Strains, Phase III (KMG-III): the genomes of soil and plant-associated and newly described type strains.</title>
        <authorList>
            <person name="Whitman W."/>
        </authorList>
    </citation>
    <scope>NUCLEOTIDE SEQUENCE [LARGE SCALE GENOMIC DNA]</scope>
    <source>
        <strain evidence="2 3">CECT 8799</strain>
    </source>
</reference>
<keyword evidence="1" id="KW-0732">Signal</keyword>
<comment type="caution">
    <text evidence="2">The sequence shown here is derived from an EMBL/GenBank/DDBJ whole genome shotgun (WGS) entry which is preliminary data.</text>
</comment>
<evidence type="ECO:0000313" key="2">
    <source>
        <dbReference type="EMBL" id="MBB3062448.1"/>
    </source>
</evidence>
<accession>A0A7W4WDW6</accession>
<proteinExistence type="predicted"/>
<evidence type="ECO:0008006" key="4">
    <source>
        <dbReference type="Google" id="ProtNLM"/>
    </source>
</evidence>
<name>A0A7W4WDW6_9GAMM</name>
<feature type="chain" id="PRO_5030810285" description="Copper resistance protein B" evidence="1">
    <location>
        <begin position="30"/>
        <end position="246"/>
    </location>
</feature>
<evidence type="ECO:0000256" key="1">
    <source>
        <dbReference type="SAM" id="SignalP"/>
    </source>
</evidence>
<gene>
    <name evidence="2" type="ORF">FHS09_003297</name>
</gene>
<dbReference type="AlphaFoldDB" id="A0A7W4WDW6"/>
<dbReference type="RefSeq" id="WP_221192053.1">
    <property type="nucleotide sequence ID" value="NZ_JACHWZ010000016.1"/>
</dbReference>
<dbReference type="EMBL" id="JACHWZ010000016">
    <property type="protein sequence ID" value="MBB3062448.1"/>
    <property type="molecule type" value="Genomic_DNA"/>
</dbReference>
<protein>
    <recommendedName>
        <fullName evidence="4">Copper resistance protein B</fullName>
    </recommendedName>
</protein>
<feature type="signal peptide" evidence="1">
    <location>
        <begin position="1"/>
        <end position="29"/>
    </location>
</feature>
<dbReference type="Proteomes" id="UP000535937">
    <property type="component" value="Unassembled WGS sequence"/>
</dbReference>
<organism evidence="2 3">
    <name type="scientific">Microbulbifer rhizosphaerae</name>
    <dbReference type="NCBI Taxonomy" id="1562603"/>
    <lineage>
        <taxon>Bacteria</taxon>
        <taxon>Pseudomonadati</taxon>
        <taxon>Pseudomonadota</taxon>
        <taxon>Gammaproteobacteria</taxon>
        <taxon>Cellvibrionales</taxon>
        <taxon>Microbulbiferaceae</taxon>
        <taxon>Microbulbifer</taxon>
    </lineage>
</organism>
<evidence type="ECO:0000313" key="3">
    <source>
        <dbReference type="Proteomes" id="UP000535937"/>
    </source>
</evidence>